<organism evidence="2 3">
    <name type="scientific">Meloidogyne enterolobii</name>
    <name type="common">Root-knot nematode worm</name>
    <name type="synonym">Meloidogyne mayaguensis</name>
    <dbReference type="NCBI Taxonomy" id="390850"/>
    <lineage>
        <taxon>Eukaryota</taxon>
        <taxon>Metazoa</taxon>
        <taxon>Ecdysozoa</taxon>
        <taxon>Nematoda</taxon>
        <taxon>Chromadorea</taxon>
        <taxon>Rhabditida</taxon>
        <taxon>Tylenchina</taxon>
        <taxon>Tylenchomorpha</taxon>
        <taxon>Tylenchoidea</taxon>
        <taxon>Meloidogynidae</taxon>
        <taxon>Meloidogyninae</taxon>
        <taxon>Meloidogyne</taxon>
    </lineage>
</organism>
<dbReference type="EMBL" id="CAJEWN010000011">
    <property type="protein sequence ID" value="CAD2132102.1"/>
    <property type="molecule type" value="Genomic_DNA"/>
</dbReference>
<evidence type="ECO:0000313" key="2">
    <source>
        <dbReference type="EMBL" id="CAD2132102.1"/>
    </source>
</evidence>
<sequence length="84" mass="9815">MQITIRDYQGFRCYEVKETDNVEILKAMIEFKTGITDRCLYRLVYGFKSLEDGHKIGDYNIRNMSTIDMVINLTGNVCLPKLEE</sequence>
<dbReference type="InterPro" id="IPR029071">
    <property type="entry name" value="Ubiquitin-like_domsf"/>
</dbReference>
<dbReference type="Proteomes" id="UP000580250">
    <property type="component" value="Unassembled WGS sequence"/>
</dbReference>
<comment type="caution">
    <text evidence="2">The sequence shown here is derived from an EMBL/GenBank/DDBJ whole genome shotgun (WGS) entry which is preliminary data.</text>
</comment>
<dbReference type="OrthoDB" id="428577at2759"/>
<dbReference type="PROSITE" id="PS50053">
    <property type="entry name" value="UBIQUITIN_2"/>
    <property type="match status" value="1"/>
</dbReference>
<dbReference type="Pfam" id="PF00240">
    <property type="entry name" value="ubiquitin"/>
    <property type="match status" value="1"/>
</dbReference>
<evidence type="ECO:0000259" key="1">
    <source>
        <dbReference type="PROSITE" id="PS50053"/>
    </source>
</evidence>
<dbReference type="AlphaFoldDB" id="A0A6V7TT65"/>
<dbReference type="SUPFAM" id="SSF54236">
    <property type="entry name" value="Ubiquitin-like"/>
    <property type="match status" value="1"/>
</dbReference>
<feature type="domain" description="Ubiquitin-like" evidence="1">
    <location>
        <begin position="1"/>
        <end position="76"/>
    </location>
</feature>
<gene>
    <name evidence="2" type="ORF">MENT_LOCUS3550</name>
</gene>
<proteinExistence type="predicted"/>
<name>A0A6V7TT65_MELEN</name>
<reference evidence="2 3" key="1">
    <citation type="submission" date="2020-08" db="EMBL/GenBank/DDBJ databases">
        <authorList>
            <person name="Koutsovoulos G."/>
            <person name="Danchin GJ E."/>
        </authorList>
    </citation>
    <scope>NUCLEOTIDE SEQUENCE [LARGE SCALE GENOMIC DNA]</scope>
</reference>
<dbReference type="InterPro" id="IPR000626">
    <property type="entry name" value="Ubiquitin-like_dom"/>
</dbReference>
<evidence type="ECO:0000313" key="3">
    <source>
        <dbReference type="Proteomes" id="UP000580250"/>
    </source>
</evidence>
<protein>
    <recommendedName>
        <fullName evidence="1">Ubiquitin-like domain-containing protein</fullName>
    </recommendedName>
</protein>
<accession>A0A6V7TT65</accession>
<dbReference type="SMART" id="SM00213">
    <property type="entry name" value="UBQ"/>
    <property type="match status" value="1"/>
</dbReference>
<dbReference type="Gene3D" id="3.10.20.90">
    <property type="entry name" value="Phosphatidylinositol 3-kinase Catalytic Subunit, Chain A, domain 1"/>
    <property type="match status" value="1"/>
</dbReference>